<accession>A0A075HJY4</accession>
<sequence length="223" mass="25277">MIKVITFSLLFICVLTAIPISVNAQYAPDVKIIIASEIFHYGEKLDYTIIVSDVTGDDAVIYIIDSTGMRSPLYSTPISQEETRVIAPIAFDSIIWNDGEYSLELEYSGANDKTSFTIIDDGSIGIPYWINDLAKLWLNPPHIPDKEFAKGITYLIEQKVLDVQESGDELYIPKWFKFTTAWWSSGQITDTTYAHAIQYLLNEKFMIIPFNQESSDSTTEDFL</sequence>
<name>A0A075HJY4_9ARCH</name>
<dbReference type="EMBL" id="KF901031">
    <property type="protein sequence ID" value="AIF15555.1"/>
    <property type="molecule type" value="Genomic_DNA"/>
</dbReference>
<protein>
    <submittedName>
        <fullName evidence="1">Uncharacterized protein</fullName>
    </submittedName>
</protein>
<reference evidence="1" key="1">
    <citation type="journal article" date="2014" name="Genome Biol. Evol.">
        <title>Pangenome evidence for extensive interdomain horizontal transfer affecting lineage core and shell genes in uncultured planktonic thaumarchaeota and euryarchaeota.</title>
        <authorList>
            <person name="Deschamps P."/>
            <person name="Zivanovic Y."/>
            <person name="Moreira D."/>
            <person name="Rodriguez-Valera F."/>
            <person name="Lopez-Garcia P."/>
        </authorList>
    </citation>
    <scope>NUCLEOTIDE SEQUENCE</scope>
</reference>
<evidence type="ECO:0000313" key="1">
    <source>
        <dbReference type="EMBL" id="AIF15555.1"/>
    </source>
</evidence>
<dbReference type="AlphaFoldDB" id="A0A075HJY4"/>
<organism evidence="1">
    <name type="scientific">uncultured marine thaumarchaeote KM3_70_E10</name>
    <dbReference type="NCBI Taxonomy" id="1456254"/>
    <lineage>
        <taxon>Archaea</taxon>
        <taxon>Nitrososphaerota</taxon>
        <taxon>environmental samples</taxon>
    </lineage>
</organism>
<proteinExistence type="predicted"/>